<keyword evidence="3 8" id="KW-0813">Transport</keyword>
<keyword evidence="7 8" id="KW-0924">Ammonia transport</keyword>
<evidence type="ECO:0000256" key="7">
    <source>
        <dbReference type="ARBA" id="ARBA00023177"/>
    </source>
</evidence>
<dbReference type="EMBL" id="MN101611">
    <property type="protein sequence ID" value="QED21946.1"/>
    <property type="molecule type" value="mRNA"/>
</dbReference>
<dbReference type="AlphaFoldDB" id="A7RH04"/>
<dbReference type="InterPro" id="IPR024041">
    <property type="entry name" value="NH4_transpt_AmtB-like_dom"/>
</dbReference>
<evidence type="ECO:0000313" key="13">
    <source>
        <dbReference type="Proteomes" id="UP000001593"/>
    </source>
</evidence>
<dbReference type="GO" id="GO:0008519">
    <property type="term" value="F:ammonium channel activity"/>
    <property type="evidence" value="ECO:0000318"/>
    <property type="project" value="GO_Central"/>
</dbReference>
<feature type="transmembrane region" description="Helical" evidence="8">
    <location>
        <begin position="319"/>
        <end position="336"/>
    </location>
</feature>
<organism evidence="11 13">
    <name type="scientific">Nematostella vectensis</name>
    <name type="common">Starlet sea anemone</name>
    <dbReference type="NCBI Taxonomy" id="45351"/>
    <lineage>
        <taxon>Eukaryota</taxon>
        <taxon>Metazoa</taxon>
        <taxon>Cnidaria</taxon>
        <taxon>Anthozoa</taxon>
        <taxon>Hexacorallia</taxon>
        <taxon>Actiniaria</taxon>
        <taxon>Edwardsiidae</taxon>
        <taxon>Nematostella</taxon>
    </lineage>
</organism>
<dbReference type="EMBL" id="DS469510">
    <property type="protein sequence ID" value="EDO49268.1"/>
    <property type="molecule type" value="Genomic_DNA"/>
</dbReference>
<feature type="transmembrane region" description="Helical" evidence="8">
    <location>
        <begin position="182"/>
        <end position="204"/>
    </location>
</feature>
<dbReference type="STRING" id="45351.A7RH04"/>
<accession>A7RH04</accession>
<feature type="transmembrane region" description="Helical" evidence="8">
    <location>
        <begin position="225"/>
        <end position="244"/>
    </location>
</feature>
<keyword evidence="5 8" id="KW-1133">Transmembrane helix</keyword>
<dbReference type="PANTHER" id="PTHR11730">
    <property type="entry name" value="AMMONIUM TRANSPORTER"/>
    <property type="match status" value="1"/>
</dbReference>
<dbReference type="KEGG" id="nve:5521421"/>
<comment type="subcellular location">
    <subcellularLocation>
        <location evidence="8">Cell membrane</location>
        <topology evidence="8">Multi-pass membrane protein</topology>
    </subcellularLocation>
    <subcellularLocation>
        <location evidence="1">Membrane</location>
        <topology evidence="1">Multi-pass membrane protein</topology>
    </subcellularLocation>
</comment>
<dbReference type="Proteomes" id="UP000001593">
    <property type="component" value="Unassembled WGS sequence"/>
</dbReference>
<evidence type="ECO:0000256" key="6">
    <source>
        <dbReference type="ARBA" id="ARBA00023136"/>
    </source>
</evidence>
<dbReference type="InterPro" id="IPR001905">
    <property type="entry name" value="Ammonium_transpt"/>
</dbReference>
<reference evidence="11 13" key="1">
    <citation type="journal article" date="2007" name="Science">
        <title>Sea anemone genome reveals ancestral eumetazoan gene repertoire and genomic organization.</title>
        <authorList>
            <person name="Putnam N.H."/>
            <person name="Srivastava M."/>
            <person name="Hellsten U."/>
            <person name="Dirks B."/>
            <person name="Chapman J."/>
            <person name="Salamov A."/>
            <person name="Terry A."/>
            <person name="Shapiro H."/>
            <person name="Lindquist E."/>
            <person name="Kapitonov V.V."/>
            <person name="Jurka J."/>
            <person name="Genikhovich G."/>
            <person name="Grigoriev I.V."/>
            <person name="Lucas S.M."/>
            <person name="Steele R.E."/>
            <person name="Finnerty J.R."/>
            <person name="Technau U."/>
            <person name="Martindale M.Q."/>
            <person name="Rokhsar D.S."/>
        </authorList>
    </citation>
    <scope>NUCLEOTIDE SEQUENCE [LARGE SCALE GENOMIC DNA]</scope>
    <source>
        <strain evidence="11">CH2 x CH6</strain>
        <strain evidence="13">CH2 X CH6</strain>
    </source>
</reference>
<dbReference type="InterPro" id="IPR018047">
    <property type="entry name" value="Ammonium_transpt_CS"/>
</dbReference>
<dbReference type="Pfam" id="PF00909">
    <property type="entry name" value="Ammonium_transp"/>
    <property type="match status" value="1"/>
</dbReference>
<keyword evidence="6 8" id="KW-0472">Membrane</keyword>
<feature type="transmembrane region" description="Helical" evidence="8">
    <location>
        <begin position="27"/>
        <end position="51"/>
    </location>
</feature>
<protein>
    <recommendedName>
        <fullName evidence="8">Ammonium transporter</fullName>
    </recommendedName>
</protein>
<dbReference type="SUPFAM" id="SSF111352">
    <property type="entry name" value="Ammonium transporter"/>
    <property type="match status" value="1"/>
</dbReference>
<evidence type="ECO:0000256" key="3">
    <source>
        <dbReference type="ARBA" id="ARBA00022448"/>
    </source>
</evidence>
<evidence type="ECO:0000256" key="1">
    <source>
        <dbReference type="ARBA" id="ARBA00004141"/>
    </source>
</evidence>
<dbReference type="InterPro" id="IPR029020">
    <property type="entry name" value="Ammonium/urea_transptr"/>
</dbReference>
<dbReference type="GO" id="GO:0097272">
    <property type="term" value="P:ammonium homeostasis"/>
    <property type="evidence" value="ECO:0000318"/>
    <property type="project" value="GO_Central"/>
</dbReference>
<proteinExistence type="evidence at transcript level"/>
<dbReference type="InParanoid" id="A7RH04"/>
<feature type="transmembrane region" description="Helical" evidence="8">
    <location>
        <begin position="63"/>
        <end position="84"/>
    </location>
</feature>
<feature type="transmembrane region" description="Helical" evidence="8">
    <location>
        <begin position="386"/>
        <end position="411"/>
    </location>
</feature>
<feature type="domain" description="Ammonium transporter AmtB-like" evidence="10">
    <location>
        <begin position="28"/>
        <end position="434"/>
    </location>
</feature>
<dbReference type="NCBIfam" id="TIGR00836">
    <property type="entry name" value="amt"/>
    <property type="match status" value="1"/>
</dbReference>
<dbReference type="OrthoDB" id="534912at2759"/>
<dbReference type="HOGENOM" id="CLU_000445_33_1_1"/>
<dbReference type="GO" id="GO:0072488">
    <property type="term" value="P:ammonium transmembrane transport"/>
    <property type="evidence" value="ECO:0000318"/>
    <property type="project" value="GO_Central"/>
</dbReference>
<evidence type="ECO:0000259" key="10">
    <source>
        <dbReference type="Pfam" id="PF00909"/>
    </source>
</evidence>
<evidence type="ECO:0000313" key="12">
    <source>
        <dbReference type="EMBL" id="QED21946.1"/>
    </source>
</evidence>
<keyword evidence="4 8" id="KW-0812">Transmembrane</keyword>
<feature type="transmembrane region" description="Helical" evidence="8">
    <location>
        <begin position="135"/>
        <end position="156"/>
    </location>
</feature>
<dbReference type="Gene3D" id="1.10.3430.10">
    <property type="entry name" value="Ammonium transporter AmtB like domains"/>
    <property type="match status" value="1"/>
</dbReference>
<name>A7RH04_NEMVE</name>
<dbReference type="FunFam" id="1.10.3430.10:FF:000010">
    <property type="entry name" value="Ammonium transporter"/>
    <property type="match status" value="1"/>
</dbReference>
<evidence type="ECO:0000256" key="8">
    <source>
        <dbReference type="RuleBase" id="RU362002"/>
    </source>
</evidence>
<feature type="region of interest" description="Disordered" evidence="9">
    <location>
        <begin position="461"/>
        <end position="500"/>
    </location>
</feature>
<feature type="transmembrane region" description="Helical" evidence="8">
    <location>
        <begin position="109"/>
        <end position="128"/>
    </location>
</feature>
<feature type="transmembrane region" description="Helical" evidence="8">
    <location>
        <begin position="256"/>
        <end position="278"/>
    </location>
</feature>
<dbReference type="OMA" id="NVMMKNM"/>
<sequence length="500" mass="53625">MAELNASLLMSKVQSDLEILKSNNDQIFLIVMGMLIFFMQCGFAFLEAGAVRSKNTTNILIKNVLDGFLGALAYWLFGYSFAFANESNAFIGHWNFAMSYLPLNLFSKWFFQFVFAATAATIVSGAMAERTEFMAYLFYSCLLTGFIYPVVTHWGWDGNGWLSKGLNYDDGGVTVNVPYQDFAGSGIVHVVGGTCALVGAAILGPRIGRFVNGKPVTIPGHTVPMTALGGFILFMGFLAFNGGSQAQMSQAGDAEAVALSVVNTIIAGAGGAVTALFIKRIVPGAGKNWSLLTTINGGLTGMVSICAGCNAVYPYCALVIGILGGMTYVLWSAAILKMKIDDPLDSCPVHMGGGVWGVLAVPLFNYKTGILYRWNKYSFYAWAWNIVGLLAIMAWSAGCAALMFGFCHLIGKLRVPEDIERKGLDIPKHGEPAYPVVSYGDGWNMEEYQLGPGGFVDKSRHVNGNSSEQGPVEAIAIGKLDGDKRTNGDSSPPGRVNTGF</sequence>
<keyword evidence="13" id="KW-1185">Reference proteome</keyword>
<dbReference type="PANTHER" id="PTHR11730:SF6">
    <property type="entry name" value="AMMONIUM TRANSPORTER"/>
    <property type="match status" value="1"/>
</dbReference>
<evidence type="ECO:0000313" key="11">
    <source>
        <dbReference type="EMBL" id="EDO49268.1"/>
    </source>
</evidence>
<dbReference type="PROSITE" id="PS01219">
    <property type="entry name" value="AMMONIUM_TRANSP"/>
    <property type="match status" value="1"/>
</dbReference>
<dbReference type="eggNOG" id="KOG0682">
    <property type="taxonomic scope" value="Eukaryota"/>
</dbReference>
<evidence type="ECO:0000256" key="5">
    <source>
        <dbReference type="ARBA" id="ARBA00022989"/>
    </source>
</evidence>
<evidence type="ECO:0000256" key="4">
    <source>
        <dbReference type="ARBA" id="ARBA00022692"/>
    </source>
</evidence>
<gene>
    <name evidence="11" type="ORF">NEMVEDRAFT_v1g158535</name>
</gene>
<dbReference type="GO" id="GO:0005886">
    <property type="term" value="C:plasma membrane"/>
    <property type="evidence" value="ECO:0000318"/>
    <property type="project" value="GO_Central"/>
</dbReference>
<feature type="transmembrane region" description="Helical" evidence="8">
    <location>
        <begin position="348"/>
        <end position="366"/>
    </location>
</feature>
<comment type="similarity">
    <text evidence="2 8">Belongs to the ammonia transporter channel (TC 1.A.11.2) family.</text>
</comment>
<evidence type="ECO:0000256" key="9">
    <source>
        <dbReference type="SAM" id="MobiDB-lite"/>
    </source>
</evidence>
<evidence type="ECO:0000256" key="2">
    <source>
        <dbReference type="ARBA" id="ARBA00005887"/>
    </source>
</evidence>
<reference evidence="12" key="2">
    <citation type="journal article" date="2019" name="PLoS Biol.">
        <title>Active mode of excretion across digestive tissues predates the origin of excretory organs.</title>
        <authorList>
            <person name="Andrikou C."/>
            <person name="Thiel D."/>
            <person name="Ruiz-Santiesteban J.A."/>
            <person name="Hejnol A."/>
        </authorList>
    </citation>
    <scope>NUCLEOTIDE SEQUENCE</scope>
</reference>